<dbReference type="GO" id="GO:0032465">
    <property type="term" value="P:regulation of cytokinesis"/>
    <property type="evidence" value="ECO:0007669"/>
    <property type="project" value="TreeGrafter"/>
</dbReference>
<sequence length="669" mass="73626">MFSSLAKVEEEEGGGQKDEDRHRVPSTVTEESVQKRMARLSHYVGEAACRLEIVTSEKSTTPIISTSYLHPFWHDLPGRVGKPIKAFVTGDPSDDSEEERGSVATSKISSSRKRKSSTFMSSSPVMTEMKSGKKRMSRSEAEKSSESGSQSNTSVGFISEGGGRRRIRRHTGSRRHSNKSARLTERMLCGFCQPSRGTSLLPSFGIIDRMLASPKSLVIQCLSQGEIMKAKKVIESVRRAATAGMQSTSFSSVVESFLATVKPPIIEGLENIIFKLEETPLAYEAKFLEEYVSLLHKLDKKTKEHKLNYPQAAAYLSEILPEESYSGHNEGYVAAILTDLALTYPGTSEQSISLLEIALKNCPKKPQLANGDGTSLRQGRSSPYGRGGKFQASYSPNIPSQPSGPVGFSTFLHNAVGSLKILNERLQIEDGPWSSIEIPLFPKGKKMSMPDLIATLLPLNPSSMASCLSFWEELFRTVRDFNSIMSGDLSSEVDSVSSFKTSDEGQKKKVTIKELNVSNINGAFNAIINACCSVPWQTEVCKSARSRKTSSSEEVQYLQMLLSYLKAISTVMIQNNLQSKGYLVPSCYFDVLSEGLDSIIGKLLFECDVNPSRLESMAGKMNLDLISCIIRICCPPIKSLMPGLECTDQFQRGLVKKKWGKVILNPVSK</sequence>
<dbReference type="EMBL" id="KZ308225">
    <property type="protein sequence ID" value="KAG8225132.1"/>
    <property type="molecule type" value="Genomic_DNA"/>
</dbReference>
<evidence type="ECO:0000313" key="2">
    <source>
        <dbReference type="EMBL" id="KAG8225132.1"/>
    </source>
</evidence>
<dbReference type="GO" id="GO:0032266">
    <property type="term" value="F:phosphatidylinositol-3-phosphate binding"/>
    <property type="evidence" value="ECO:0007669"/>
    <property type="project" value="InterPro"/>
</dbReference>
<dbReference type="PANTHER" id="PTHR46591:SF1">
    <property type="entry name" value="ZINC FINGER FYVE DOMAIN-CONTAINING PROTEIN 26"/>
    <property type="match status" value="1"/>
</dbReference>
<dbReference type="PANTHER" id="PTHR46591">
    <property type="entry name" value="ZINC FINGER FYVE DOMAIN-CONTAINING PROTEIN 26"/>
    <property type="match status" value="1"/>
</dbReference>
<reference evidence="2" key="1">
    <citation type="submission" date="2013-04" db="EMBL/GenBank/DDBJ databases">
        <authorList>
            <person name="Qu J."/>
            <person name="Murali S.C."/>
            <person name="Bandaranaike D."/>
            <person name="Bellair M."/>
            <person name="Blankenburg K."/>
            <person name="Chao H."/>
            <person name="Dinh H."/>
            <person name="Doddapaneni H."/>
            <person name="Downs B."/>
            <person name="Dugan-Rocha S."/>
            <person name="Elkadiri S."/>
            <person name="Gnanaolivu R.D."/>
            <person name="Hernandez B."/>
            <person name="Javaid M."/>
            <person name="Jayaseelan J.C."/>
            <person name="Lee S."/>
            <person name="Li M."/>
            <person name="Ming W."/>
            <person name="Munidasa M."/>
            <person name="Muniz J."/>
            <person name="Nguyen L."/>
            <person name="Ongeri F."/>
            <person name="Osuji N."/>
            <person name="Pu L.-L."/>
            <person name="Puazo M."/>
            <person name="Qu C."/>
            <person name="Quiroz J."/>
            <person name="Raj R."/>
            <person name="Weissenberger G."/>
            <person name="Xin Y."/>
            <person name="Zou X."/>
            <person name="Han Y."/>
            <person name="Richards S."/>
            <person name="Worley K."/>
            <person name="Muzny D."/>
            <person name="Gibbs R."/>
        </authorList>
    </citation>
    <scope>NUCLEOTIDE SEQUENCE</scope>
    <source>
        <strain evidence="2">Sampled in the wild</strain>
    </source>
</reference>
<feature type="compositionally biased region" description="Basic residues" evidence="1">
    <location>
        <begin position="164"/>
        <end position="179"/>
    </location>
</feature>
<reference evidence="2" key="2">
    <citation type="submission" date="2017-10" db="EMBL/GenBank/DDBJ databases">
        <title>Ladona fulva Genome sequencing and assembly.</title>
        <authorList>
            <person name="Murali S."/>
            <person name="Richards S."/>
            <person name="Bandaranaike D."/>
            <person name="Bellair M."/>
            <person name="Blankenburg K."/>
            <person name="Chao H."/>
            <person name="Dinh H."/>
            <person name="Doddapaneni H."/>
            <person name="Dugan-Rocha S."/>
            <person name="Elkadiri S."/>
            <person name="Gnanaolivu R."/>
            <person name="Hernandez B."/>
            <person name="Skinner E."/>
            <person name="Javaid M."/>
            <person name="Lee S."/>
            <person name="Li M."/>
            <person name="Ming W."/>
            <person name="Munidasa M."/>
            <person name="Muniz J."/>
            <person name="Nguyen L."/>
            <person name="Hughes D."/>
            <person name="Osuji N."/>
            <person name="Pu L.-L."/>
            <person name="Puazo M."/>
            <person name="Qu C."/>
            <person name="Quiroz J."/>
            <person name="Raj R."/>
            <person name="Weissenberger G."/>
            <person name="Xin Y."/>
            <person name="Zou X."/>
            <person name="Han Y."/>
            <person name="Worley K."/>
            <person name="Muzny D."/>
            <person name="Gibbs R."/>
        </authorList>
    </citation>
    <scope>NUCLEOTIDE SEQUENCE</scope>
    <source>
        <strain evidence="2">Sampled in the wild</strain>
    </source>
</reference>
<feature type="region of interest" description="Disordered" evidence="1">
    <location>
        <begin position="87"/>
        <end position="180"/>
    </location>
</feature>
<feature type="compositionally biased region" description="Basic and acidic residues" evidence="1">
    <location>
        <begin position="14"/>
        <end position="23"/>
    </location>
</feature>
<evidence type="ECO:0000256" key="1">
    <source>
        <dbReference type="SAM" id="MobiDB-lite"/>
    </source>
</evidence>
<dbReference type="GO" id="GO:0005813">
    <property type="term" value="C:centrosome"/>
    <property type="evidence" value="ECO:0007669"/>
    <property type="project" value="TreeGrafter"/>
</dbReference>
<keyword evidence="3" id="KW-1185">Reference proteome</keyword>
<proteinExistence type="predicted"/>
<dbReference type="AlphaFoldDB" id="A0A8K0K046"/>
<dbReference type="Proteomes" id="UP000792457">
    <property type="component" value="Unassembled WGS sequence"/>
</dbReference>
<feature type="region of interest" description="Disordered" evidence="1">
    <location>
        <begin position="1"/>
        <end position="34"/>
    </location>
</feature>
<feature type="non-terminal residue" evidence="2">
    <location>
        <position position="669"/>
    </location>
</feature>
<accession>A0A8K0K046</accession>
<evidence type="ECO:0000313" key="3">
    <source>
        <dbReference type="Proteomes" id="UP000792457"/>
    </source>
</evidence>
<dbReference type="GO" id="GO:0005765">
    <property type="term" value="C:lysosomal membrane"/>
    <property type="evidence" value="ECO:0007669"/>
    <property type="project" value="TreeGrafter"/>
</dbReference>
<organism evidence="2 3">
    <name type="scientific">Ladona fulva</name>
    <name type="common">Scarce chaser dragonfly</name>
    <name type="synonym">Libellula fulva</name>
    <dbReference type="NCBI Taxonomy" id="123851"/>
    <lineage>
        <taxon>Eukaryota</taxon>
        <taxon>Metazoa</taxon>
        <taxon>Ecdysozoa</taxon>
        <taxon>Arthropoda</taxon>
        <taxon>Hexapoda</taxon>
        <taxon>Insecta</taxon>
        <taxon>Pterygota</taxon>
        <taxon>Palaeoptera</taxon>
        <taxon>Odonata</taxon>
        <taxon>Epiprocta</taxon>
        <taxon>Anisoptera</taxon>
        <taxon>Libelluloidea</taxon>
        <taxon>Libellulidae</taxon>
        <taxon>Ladona</taxon>
    </lineage>
</organism>
<comment type="caution">
    <text evidence="2">The sequence shown here is derived from an EMBL/GenBank/DDBJ whole genome shotgun (WGS) entry which is preliminary data.</text>
</comment>
<name>A0A8K0K046_LADFU</name>
<dbReference type="GO" id="GO:0000724">
    <property type="term" value="P:double-strand break repair via homologous recombination"/>
    <property type="evidence" value="ECO:0007669"/>
    <property type="project" value="InterPro"/>
</dbReference>
<protein>
    <submittedName>
        <fullName evidence="2">Uncharacterized protein</fullName>
    </submittedName>
</protein>
<feature type="compositionally biased region" description="Polar residues" evidence="1">
    <location>
        <begin position="146"/>
        <end position="156"/>
    </location>
</feature>
<dbReference type="InterPro" id="IPR028730">
    <property type="entry name" value="ZFYVE26"/>
</dbReference>
<gene>
    <name evidence="2" type="ORF">J437_LFUL006155</name>
</gene>
<dbReference type="GO" id="GO:0030496">
    <property type="term" value="C:midbody"/>
    <property type="evidence" value="ECO:0007669"/>
    <property type="project" value="TreeGrafter"/>
</dbReference>
<dbReference type="GO" id="GO:0000281">
    <property type="term" value="P:mitotic cytokinesis"/>
    <property type="evidence" value="ECO:0007669"/>
    <property type="project" value="InterPro"/>
</dbReference>